<name>G7YEM5_CLOSI</name>
<dbReference type="AlphaFoldDB" id="G7YEM5"/>
<gene>
    <name evidence="1" type="ORF">CLF_106057</name>
</gene>
<evidence type="ECO:0000313" key="2">
    <source>
        <dbReference type="Proteomes" id="UP000008909"/>
    </source>
</evidence>
<organism evidence="1 2">
    <name type="scientific">Clonorchis sinensis</name>
    <name type="common">Chinese liver fluke</name>
    <dbReference type="NCBI Taxonomy" id="79923"/>
    <lineage>
        <taxon>Eukaryota</taxon>
        <taxon>Metazoa</taxon>
        <taxon>Spiralia</taxon>
        <taxon>Lophotrochozoa</taxon>
        <taxon>Platyhelminthes</taxon>
        <taxon>Trematoda</taxon>
        <taxon>Digenea</taxon>
        <taxon>Opisthorchiida</taxon>
        <taxon>Opisthorchiata</taxon>
        <taxon>Opisthorchiidae</taxon>
        <taxon>Clonorchis</taxon>
    </lineage>
</organism>
<sequence>MVTHRLFSSPNFLESIVIARTLYVSDSEALYMPVSAGLQPPSHLPLFKDGLTAMRPGVTRAVDKQNHSKIVSGKIKLDNGTFYVVYLNVVRIYLPRQPLAEIVSNTFAAEKYRPLLLSSQQAHYYCLCDDNMVRNRHSAGFLLVIYWTVKFERGFLASKIMHTSLSFEKCFSCSGEINSVSTPERGALDWILVLTEVHQKSIYLPLWGSKLRIPDELVATIFEISRYMYIRNARNPVESPVCDVFRQLNVLHQAASCSSYYDIRDIQVRSAEKAPNLPPHVYVDSERPWNFQTIASRGISSQGQAIVKCLPKTELATMENGRVCLGKQEVIWVVIMNNEPLHCYGDINKEPEDRLWRTETLIVFVCDVSCLAAFRSRTQPFEVPLKIRVKKSDCRIKASYITALISYLVLSESILVCCPVTSRRTQTNKICGRTLFTNVTTRQYAYTEANQLLRMFTTRVISVRRRVLNAPTVSASRETYSVRINRSLCKRALSDESAHSTINWSSSSGLDTGPTDRQLYSDHRCSIKHSNSFKSRGIRRTNSSVLRVWQTNPLKRQRCNQKHGQRQQIAPSTVFRPNLSFRETGNVKDSVHPGGSKMLADDIECLVSSRGAQRNE</sequence>
<proteinExistence type="predicted"/>
<keyword evidence="2" id="KW-1185">Reference proteome</keyword>
<dbReference type="Proteomes" id="UP000008909">
    <property type="component" value="Unassembled WGS sequence"/>
</dbReference>
<reference key="2">
    <citation type="submission" date="2011-10" db="EMBL/GenBank/DDBJ databases">
        <title>The genome and transcriptome sequence of Clonorchis sinensis provide insights into the carcinogenic liver fluke.</title>
        <authorList>
            <person name="Wang X."/>
            <person name="Huang Y."/>
            <person name="Chen W."/>
            <person name="Liu H."/>
            <person name="Guo L."/>
            <person name="Chen Y."/>
            <person name="Luo F."/>
            <person name="Zhou W."/>
            <person name="Sun J."/>
            <person name="Mao Q."/>
            <person name="Liang P."/>
            <person name="Zhou C."/>
            <person name="Tian Y."/>
            <person name="Men J."/>
            <person name="Lv X."/>
            <person name="Huang L."/>
            <person name="Zhou J."/>
            <person name="Hu Y."/>
            <person name="Li R."/>
            <person name="Zhang F."/>
            <person name="Lei H."/>
            <person name="Li X."/>
            <person name="Hu X."/>
            <person name="Liang C."/>
            <person name="Xu J."/>
            <person name="Wu Z."/>
            <person name="Yu X."/>
        </authorList>
    </citation>
    <scope>NUCLEOTIDE SEQUENCE</scope>
    <source>
        <strain>Henan</strain>
    </source>
</reference>
<dbReference type="EMBL" id="DF143149">
    <property type="protein sequence ID" value="GAA51408.1"/>
    <property type="molecule type" value="Genomic_DNA"/>
</dbReference>
<evidence type="ECO:0000313" key="1">
    <source>
        <dbReference type="EMBL" id="GAA51408.1"/>
    </source>
</evidence>
<protein>
    <submittedName>
        <fullName evidence="1">Uncharacterized protein</fullName>
    </submittedName>
</protein>
<reference evidence="1" key="1">
    <citation type="journal article" date="2011" name="Genome Biol.">
        <title>The draft genome of the carcinogenic human liver fluke Clonorchis sinensis.</title>
        <authorList>
            <person name="Wang X."/>
            <person name="Chen W."/>
            <person name="Huang Y."/>
            <person name="Sun J."/>
            <person name="Men J."/>
            <person name="Liu H."/>
            <person name="Luo F."/>
            <person name="Guo L."/>
            <person name="Lv X."/>
            <person name="Deng C."/>
            <person name="Zhou C."/>
            <person name="Fan Y."/>
            <person name="Li X."/>
            <person name="Huang L."/>
            <person name="Hu Y."/>
            <person name="Liang C."/>
            <person name="Hu X."/>
            <person name="Xu J."/>
            <person name="Yu X."/>
        </authorList>
    </citation>
    <scope>NUCLEOTIDE SEQUENCE [LARGE SCALE GENOMIC DNA]</scope>
    <source>
        <strain evidence="1">Henan</strain>
    </source>
</reference>
<accession>G7YEM5</accession>